<dbReference type="AlphaFoldDB" id="A0A4W3K2Y7"/>
<proteinExistence type="predicted"/>
<protein>
    <recommendedName>
        <fullName evidence="5">RING-type domain-containing protein</fullName>
    </recommendedName>
</protein>
<dbReference type="SUPFAM" id="SSF57850">
    <property type="entry name" value="RING/U-box"/>
    <property type="match status" value="1"/>
</dbReference>
<sequence>MAVLGTLLNYDLGARLPSILPCLHTFCQECLANLALSHSRLVVCPLCRRTAALTEQLVVNTEITEALTRALREEEIDLNPEECPLCSSSYDDIARSPRMLECHACRSSSSTVPPPHSLVLCSATVKRSGTLPHVRVAI</sequence>
<dbReference type="InterPro" id="IPR017907">
    <property type="entry name" value="Znf_RING_CS"/>
</dbReference>
<dbReference type="Pfam" id="PF13639">
    <property type="entry name" value="zf-RING_2"/>
    <property type="match status" value="1"/>
</dbReference>
<dbReference type="InterPro" id="IPR001841">
    <property type="entry name" value="Znf_RING"/>
</dbReference>
<accession>A0A4W3K2Y7</accession>
<evidence type="ECO:0000313" key="7">
    <source>
        <dbReference type="Proteomes" id="UP000314986"/>
    </source>
</evidence>
<dbReference type="PANTHER" id="PTHR22791:SF6">
    <property type="entry name" value="RING-TYPE DOMAIN-CONTAINING PROTEIN"/>
    <property type="match status" value="1"/>
</dbReference>
<feature type="domain" description="RING-type" evidence="5">
    <location>
        <begin position="19"/>
        <end position="48"/>
    </location>
</feature>
<keyword evidence="2 4" id="KW-0863">Zinc-finger</keyword>
<dbReference type="Gene3D" id="3.30.40.10">
    <property type="entry name" value="Zinc/RING finger domain, C3HC4 (zinc finger)"/>
    <property type="match status" value="1"/>
</dbReference>
<keyword evidence="3" id="KW-0862">Zinc</keyword>
<evidence type="ECO:0000259" key="5">
    <source>
        <dbReference type="PROSITE" id="PS50089"/>
    </source>
</evidence>
<reference evidence="7" key="3">
    <citation type="journal article" date="2014" name="Nature">
        <title>Elephant shark genome provides unique insights into gnathostome evolution.</title>
        <authorList>
            <consortium name="International Elephant Shark Genome Sequencing Consortium"/>
            <person name="Venkatesh B."/>
            <person name="Lee A.P."/>
            <person name="Ravi V."/>
            <person name="Maurya A.K."/>
            <person name="Lian M.M."/>
            <person name="Swann J.B."/>
            <person name="Ohta Y."/>
            <person name="Flajnik M.F."/>
            <person name="Sutoh Y."/>
            <person name="Kasahara M."/>
            <person name="Hoon S."/>
            <person name="Gangu V."/>
            <person name="Roy S.W."/>
            <person name="Irimia M."/>
            <person name="Korzh V."/>
            <person name="Kondrychyn I."/>
            <person name="Lim Z.W."/>
            <person name="Tay B.H."/>
            <person name="Tohari S."/>
            <person name="Kong K.W."/>
            <person name="Ho S."/>
            <person name="Lorente-Galdos B."/>
            <person name="Quilez J."/>
            <person name="Marques-Bonet T."/>
            <person name="Raney B.J."/>
            <person name="Ingham P.W."/>
            <person name="Tay A."/>
            <person name="Hillier L.W."/>
            <person name="Minx P."/>
            <person name="Boehm T."/>
            <person name="Wilson R.K."/>
            <person name="Brenner S."/>
            <person name="Warren W.C."/>
        </authorList>
    </citation>
    <scope>NUCLEOTIDE SEQUENCE [LARGE SCALE GENOMIC DNA]</scope>
</reference>
<dbReference type="Proteomes" id="UP000314986">
    <property type="component" value="Unassembled WGS sequence"/>
</dbReference>
<organism evidence="6 7">
    <name type="scientific">Callorhinchus milii</name>
    <name type="common">Ghost shark</name>
    <dbReference type="NCBI Taxonomy" id="7868"/>
    <lineage>
        <taxon>Eukaryota</taxon>
        <taxon>Metazoa</taxon>
        <taxon>Chordata</taxon>
        <taxon>Craniata</taxon>
        <taxon>Vertebrata</taxon>
        <taxon>Chondrichthyes</taxon>
        <taxon>Holocephali</taxon>
        <taxon>Chimaeriformes</taxon>
        <taxon>Callorhinchidae</taxon>
        <taxon>Callorhinchus</taxon>
    </lineage>
</organism>
<evidence type="ECO:0000256" key="3">
    <source>
        <dbReference type="ARBA" id="ARBA00022833"/>
    </source>
</evidence>
<name>A0A4W3K2Y7_CALMI</name>
<dbReference type="PANTHER" id="PTHR22791">
    <property type="entry name" value="RING-TYPE DOMAIN-CONTAINING PROTEIN"/>
    <property type="match status" value="1"/>
</dbReference>
<dbReference type="GO" id="GO:0016567">
    <property type="term" value="P:protein ubiquitination"/>
    <property type="evidence" value="ECO:0007669"/>
    <property type="project" value="TreeGrafter"/>
</dbReference>
<dbReference type="InterPro" id="IPR013083">
    <property type="entry name" value="Znf_RING/FYVE/PHD"/>
</dbReference>
<evidence type="ECO:0000256" key="2">
    <source>
        <dbReference type="ARBA" id="ARBA00022771"/>
    </source>
</evidence>
<keyword evidence="1" id="KW-0479">Metal-binding</keyword>
<evidence type="ECO:0000256" key="4">
    <source>
        <dbReference type="PROSITE-ProRule" id="PRU00175"/>
    </source>
</evidence>
<keyword evidence="7" id="KW-1185">Reference proteome</keyword>
<reference evidence="6" key="4">
    <citation type="submission" date="2025-08" db="UniProtKB">
        <authorList>
            <consortium name="Ensembl"/>
        </authorList>
    </citation>
    <scope>IDENTIFICATION</scope>
</reference>
<dbReference type="PROSITE" id="PS50089">
    <property type="entry name" value="ZF_RING_2"/>
    <property type="match status" value="1"/>
</dbReference>
<dbReference type="PROSITE" id="PS00518">
    <property type="entry name" value="ZF_RING_1"/>
    <property type="match status" value="1"/>
</dbReference>
<dbReference type="GO" id="GO:0008270">
    <property type="term" value="F:zinc ion binding"/>
    <property type="evidence" value="ECO:0007669"/>
    <property type="project" value="UniProtKB-KW"/>
</dbReference>
<dbReference type="GO" id="GO:0061630">
    <property type="term" value="F:ubiquitin protein ligase activity"/>
    <property type="evidence" value="ECO:0007669"/>
    <property type="project" value="TreeGrafter"/>
</dbReference>
<reference evidence="7" key="2">
    <citation type="journal article" date="2007" name="PLoS Biol.">
        <title>Survey sequencing and comparative analysis of the elephant shark (Callorhinchus milii) genome.</title>
        <authorList>
            <person name="Venkatesh B."/>
            <person name="Kirkness E.F."/>
            <person name="Loh Y.H."/>
            <person name="Halpern A.L."/>
            <person name="Lee A.P."/>
            <person name="Johnson J."/>
            <person name="Dandona N."/>
            <person name="Viswanathan L.D."/>
            <person name="Tay A."/>
            <person name="Venter J.C."/>
            <person name="Strausberg R.L."/>
            <person name="Brenner S."/>
        </authorList>
    </citation>
    <scope>NUCLEOTIDE SEQUENCE [LARGE SCALE GENOMIC DNA]</scope>
</reference>
<reference evidence="6" key="5">
    <citation type="submission" date="2025-09" db="UniProtKB">
        <authorList>
            <consortium name="Ensembl"/>
        </authorList>
    </citation>
    <scope>IDENTIFICATION</scope>
</reference>
<dbReference type="InParanoid" id="A0A4W3K2Y7"/>
<evidence type="ECO:0000256" key="1">
    <source>
        <dbReference type="ARBA" id="ARBA00022723"/>
    </source>
</evidence>
<dbReference type="Ensembl" id="ENSCMIT00000046535.1">
    <property type="protein sequence ID" value="ENSCMIP00000045881.1"/>
    <property type="gene ID" value="ENSCMIG00000018902.1"/>
</dbReference>
<evidence type="ECO:0000313" key="6">
    <source>
        <dbReference type="Ensembl" id="ENSCMIP00000045881.1"/>
    </source>
</evidence>
<dbReference type="InterPro" id="IPR051435">
    <property type="entry name" value="RING_finger_E3_ubiq-ligases"/>
</dbReference>
<reference evidence="7" key="1">
    <citation type="journal article" date="2006" name="Science">
        <title>Ancient noncoding elements conserved in the human genome.</title>
        <authorList>
            <person name="Venkatesh B."/>
            <person name="Kirkness E.F."/>
            <person name="Loh Y.H."/>
            <person name="Halpern A.L."/>
            <person name="Lee A.P."/>
            <person name="Johnson J."/>
            <person name="Dandona N."/>
            <person name="Viswanathan L.D."/>
            <person name="Tay A."/>
            <person name="Venter J.C."/>
            <person name="Strausberg R.L."/>
            <person name="Brenner S."/>
        </authorList>
    </citation>
    <scope>NUCLEOTIDE SEQUENCE [LARGE SCALE GENOMIC DNA]</scope>
</reference>